<dbReference type="InterPro" id="IPR003876">
    <property type="entry name" value="Arg_deiminase"/>
</dbReference>
<dbReference type="GO" id="GO:0016990">
    <property type="term" value="F:arginine deiminase activity"/>
    <property type="evidence" value="ECO:0007669"/>
    <property type="project" value="UniProtKB-UniRule"/>
</dbReference>
<dbReference type="Gene3D" id="3.75.10.10">
    <property type="entry name" value="L-arginine/glycine Amidinotransferase, Chain A"/>
    <property type="match status" value="2"/>
</dbReference>
<comment type="similarity">
    <text evidence="2 6">Belongs to the arginine deiminase family.</text>
</comment>
<evidence type="ECO:0000256" key="1">
    <source>
        <dbReference type="ARBA" id="ARBA00005213"/>
    </source>
</evidence>
<evidence type="ECO:0000256" key="7">
    <source>
        <dbReference type="PIRSR" id="PIRSR006356-1"/>
    </source>
</evidence>
<evidence type="ECO:0000313" key="8">
    <source>
        <dbReference type="EMBL" id="SFH52346.1"/>
    </source>
</evidence>
<gene>
    <name evidence="6" type="primary">arcA</name>
    <name evidence="8" type="ORF">SAMN04489868_101137</name>
</gene>
<keyword evidence="3 6" id="KW-0056">Arginine metabolism</keyword>
<evidence type="ECO:0000256" key="5">
    <source>
        <dbReference type="ARBA" id="ARBA00049429"/>
    </source>
</evidence>
<comment type="catalytic activity">
    <reaction evidence="5 6">
        <text>L-arginine + H2O = L-citrulline + NH4(+)</text>
        <dbReference type="Rhea" id="RHEA:19597"/>
        <dbReference type="ChEBI" id="CHEBI:15377"/>
        <dbReference type="ChEBI" id="CHEBI:28938"/>
        <dbReference type="ChEBI" id="CHEBI:32682"/>
        <dbReference type="ChEBI" id="CHEBI:57743"/>
        <dbReference type="EC" id="3.5.3.6"/>
    </reaction>
</comment>
<evidence type="ECO:0000256" key="3">
    <source>
        <dbReference type="ARBA" id="ARBA00022503"/>
    </source>
</evidence>
<dbReference type="Gene3D" id="1.10.3930.10">
    <property type="entry name" value="Arginine deiminase"/>
    <property type="match status" value="2"/>
</dbReference>
<accession>A0A1I3ARF0</accession>
<evidence type="ECO:0000256" key="2">
    <source>
        <dbReference type="ARBA" id="ARBA00010206"/>
    </source>
</evidence>
<sequence length="443" mass="49543">MVEQKMPIHVNSEIGKLKTVLLKRPGKEVENLTPEIMERLLFDDIPHLSVIQKEHDAFAKALQDNGVEVLYLEKLAAEAIDEGGIKEAFLEKMLDESNIESPSVYERLKKYLLDMDTQEMVDTIMAGVRKKDVNIPKKHLSDVAEDGGDPAGEEKSADAYFTEDITEHLSEVSNDDDYPFYMDPMPNLYFTRDPAASLGNGLTINHMTFAARQRESLFIEAIIEHHPRFAGQDVEVWRDRNHTSHIEGGDELVLSKDVLAVGISQRTSAQAIEELAIELFKREAPFKKVLAIKIPNVRAMMHLDTVFTMVDYDKFTIHPGIQSIGGSIDVYILEKGDQPDKVKITHKTNLQEVLKEALGVEELTLIPCGGGDAIAAPREQWNDGSNTLAIAPGVVVTYDRNYVSNALLREHGIKVIEVESSELSRGRGGPRCMSMPLVREDLK</sequence>
<dbReference type="GO" id="GO:0005737">
    <property type="term" value="C:cytoplasm"/>
    <property type="evidence" value="ECO:0007669"/>
    <property type="project" value="UniProtKB-SubCell"/>
</dbReference>
<reference evidence="8 9" key="1">
    <citation type="submission" date="2016-10" db="EMBL/GenBank/DDBJ databases">
        <authorList>
            <person name="de Groot N.N."/>
        </authorList>
    </citation>
    <scope>NUCLEOTIDE SEQUENCE [LARGE SCALE GENOMIC DNA]</scope>
    <source>
        <strain evidence="8 9">DSM 27630</strain>
    </source>
</reference>
<comment type="subcellular location">
    <subcellularLocation>
        <location evidence="6">Cytoplasm</location>
    </subcellularLocation>
</comment>
<evidence type="ECO:0000256" key="4">
    <source>
        <dbReference type="ARBA" id="ARBA00022801"/>
    </source>
</evidence>
<dbReference type="EC" id="3.5.3.6" evidence="6"/>
<dbReference type="PIRSF" id="PIRSF006356">
    <property type="entry name" value="Arg_deiminase"/>
    <property type="match status" value="1"/>
</dbReference>
<keyword evidence="4 6" id="KW-0378">Hydrolase</keyword>
<dbReference type="Proteomes" id="UP000198668">
    <property type="component" value="Unassembled WGS sequence"/>
</dbReference>
<dbReference type="PANTHER" id="PTHR47271:SF2">
    <property type="entry name" value="ARGININE DEIMINASE"/>
    <property type="match status" value="1"/>
</dbReference>
<dbReference type="GO" id="GO:0019546">
    <property type="term" value="P:L-arginine deiminase pathway"/>
    <property type="evidence" value="ECO:0007669"/>
    <property type="project" value="TreeGrafter"/>
</dbReference>
<dbReference type="Pfam" id="PF02274">
    <property type="entry name" value="ADI"/>
    <property type="match status" value="2"/>
</dbReference>
<organism evidence="8 9">
    <name type="scientific">Pisciglobus halotolerans</name>
    <dbReference type="NCBI Taxonomy" id="745365"/>
    <lineage>
        <taxon>Bacteria</taxon>
        <taxon>Bacillati</taxon>
        <taxon>Bacillota</taxon>
        <taxon>Bacilli</taxon>
        <taxon>Lactobacillales</taxon>
        <taxon>Carnobacteriaceae</taxon>
    </lineage>
</organism>
<dbReference type="PRINTS" id="PR01466">
    <property type="entry name" value="ARGDEIMINASE"/>
</dbReference>
<keyword evidence="6" id="KW-0963">Cytoplasm</keyword>
<dbReference type="PANTHER" id="PTHR47271">
    <property type="entry name" value="ARGININE DEIMINASE"/>
    <property type="match status" value="1"/>
</dbReference>
<evidence type="ECO:0000313" key="9">
    <source>
        <dbReference type="Proteomes" id="UP000198668"/>
    </source>
</evidence>
<dbReference type="SUPFAM" id="SSF55909">
    <property type="entry name" value="Pentein"/>
    <property type="match status" value="1"/>
</dbReference>
<proteinExistence type="inferred from homology"/>
<comment type="pathway">
    <text evidence="1 6">Amino-acid degradation; L-arginine degradation via ADI pathway; carbamoyl phosphate from L-arginine: step 1/2.</text>
</comment>
<dbReference type="AlphaFoldDB" id="A0A1I3ARF0"/>
<evidence type="ECO:0000256" key="6">
    <source>
        <dbReference type="HAMAP-Rule" id="MF_00242"/>
    </source>
</evidence>
<feature type="active site" description="Amidino-cysteine intermediate" evidence="6 7">
    <location>
        <position position="432"/>
    </location>
</feature>
<dbReference type="HAMAP" id="MF_00242">
    <property type="entry name" value="Arg_deiminase"/>
    <property type="match status" value="1"/>
</dbReference>
<keyword evidence="9" id="KW-1185">Reference proteome</keyword>
<protein>
    <recommendedName>
        <fullName evidence="6">Arginine deiminase</fullName>
        <shortName evidence="6">ADI</shortName>
        <ecNumber evidence="6">3.5.3.6</ecNumber>
    </recommendedName>
    <alternativeName>
        <fullName evidence="6">Arginine dihydrolase</fullName>
        <shortName evidence="6">AD</shortName>
    </alternativeName>
</protein>
<name>A0A1I3ARF0_9LACT</name>
<dbReference type="EMBL" id="FOQE01000001">
    <property type="protein sequence ID" value="SFH52346.1"/>
    <property type="molecule type" value="Genomic_DNA"/>
</dbReference>
<dbReference type="UniPathway" id="UPA00254">
    <property type="reaction ID" value="UER00364"/>
</dbReference>